<keyword evidence="2" id="KW-1185">Reference proteome</keyword>
<dbReference type="RefSeq" id="WP_186745492.1">
    <property type="nucleotide sequence ID" value="NZ_CP060394.1"/>
</dbReference>
<evidence type="ECO:0000313" key="2">
    <source>
        <dbReference type="Proteomes" id="UP000515312"/>
    </source>
</evidence>
<dbReference type="AlphaFoldDB" id="A0A7G8BMQ1"/>
<gene>
    <name evidence="1" type="ORF">H7849_07870</name>
</gene>
<evidence type="ECO:0000313" key="1">
    <source>
        <dbReference type="EMBL" id="QNI33821.1"/>
    </source>
</evidence>
<reference evidence="1 2" key="1">
    <citation type="submission" date="2020-08" db="EMBL/GenBank/DDBJ databases">
        <title>Edaphobacter telluris sp. nov. and Acidobacterium dinghuensis sp. nov., two acidobacteria isolated from forest soil.</title>
        <authorList>
            <person name="Fu J."/>
            <person name="Qiu L."/>
        </authorList>
    </citation>
    <scope>NUCLEOTIDE SEQUENCE [LARGE SCALE GENOMIC DNA]</scope>
    <source>
        <strain evidence="1">4Y35</strain>
    </source>
</reference>
<dbReference type="Proteomes" id="UP000515312">
    <property type="component" value="Chromosome"/>
</dbReference>
<proteinExistence type="predicted"/>
<protein>
    <submittedName>
        <fullName evidence="1">Uncharacterized protein</fullName>
    </submittedName>
</protein>
<name>A0A7G8BMQ1_9BACT</name>
<dbReference type="EMBL" id="CP060394">
    <property type="protein sequence ID" value="QNI33821.1"/>
    <property type="molecule type" value="Genomic_DNA"/>
</dbReference>
<organism evidence="1 2">
    <name type="scientific">Alloacidobacterium dinghuense</name>
    <dbReference type="NCBI Taxonomy" id="2763107"/>
    <lineage>
        <taxon>Bacteria</taxon>
        <taxon>Pseudomonadati</taxon>
        <taxon>Acidobacteriota</taxon>
        <taxon>Terriglobia</taxon>
        <taxon>Terriglobales</taxon>
        <taxon>Acidobacteriaceae</taxon>
        <taxon>Alloacidobacterium</taxon>
    </lineage>
</organism>
<dbReference type="KEGG" id="adin:H7849_07870"/>
<sequence length="89" mass="10027">MSKPVVMIECWAVVENVTSQSFEALHPGNRLMGYALGHATLPNTKLIYTSPIVKIDLSQRLVETFNTIYRLGDPSEDYKSWVQKRTVAA</sequence>
<accession>A0A7G8BMQ1</accession>